<proteinExistence type="predicted"/>
<name>A0ABW5VC60_9BACI</name>
<feature type="transmembrane region" description="Helical" evidence="1">
    <location>
        <begin position="42"/>
        <end position="60"/>
    </location>
</feature>
<keyword evidence="3" id="KW-1185">Reference proteome</keyword>
<protein>
    <submittedName>
        <fullName evidence="2">Uncharacterized protein</fullName>
    </submittedName>
</protein>
<keyword evidence="1" id="KW-0472">Membrane</keyword>
<feature type="transmembrane region" description="Helical" evidence="1">
    <location>
        <begin position="72"/>
        <end position="91"/>
    </location>
</feature>
<evidence type="ECO:0000256" key="1">
    <source>
        <dbReference type="SAM" id="Phobius"/>
    </source>
</evidence>
<feature type="transmembrane region" description="Helical" evidence="1">
    <location>
        <begin position="6"/>
        <end position="30"/>
    </location>
</feature>
<reference evidence="3" key="1">
    <citation type="journal article" date="2019" name="Int. J. Syst. Evol. Microbiol.">
        <title>The Global Catalogue of Microorganisms (GCM) 10K type strain sequencing project: providing services to taxonomists for standard genome sequencing and annotation.</title>
        <authorList>
            <consortium name="The Broad Institute Genomics Platform"/>
            <consortium name="The Broad Institute Genome Sequencing Center for Infectious Disease"/>
            <person name="Wu L."/>
            <person name="Ma J."/>
        </authorList>
    </citation>
    <scope>NUCLEOTIDE SEQUENCE [LARGE SCALE GENOMIC DNA]</scope>
    <source>
        <strain evidence="3">TISTR 1535</strain>
    </source>
</reference>
<accession>A0ABW5VC60</accession>
<dbReference type="Proteomes" id="UP001597502">
    <property type="component" value="Unassembled WGS sequence"/>
</dbReference>
<keyword evidence="1" id="KW-0812">Transmembrane</keyword>
<organism evidence="2 3">
    <name type="scientific">Lentibacillus juripiscarius</name>
    <dbReference type="NCBI Taxonomy" id="257446"/>
    <lineage>
        <taxon>Bacteria</taxon>
        <taxon>Bacillati</taxon>
        <taxon>Bacillota</taxon>
        <taxon>Bacilli</taxon>
        <taxon>Bacillales</taxon>
        <taxon>Bacillaceae</taxon>
        <taxon>Lentibacillus</taxon>
    </lineage>
</organism>
<dbReference type="EMBL" id="JBHUNA010000041">
    <property type="protein sequence ID" value="MFD2762414.1"/>
    <property type="molecule type" value="Genomic_DNA"/>
</dbReference>
<sequence length="123" mass="13454">MLIITISLIFLVIVGVIVLSMFIVPAIVAIRKSEKGKRPFKISYVVVGLLIFQWVFFLTSGYTLLPVNVADALFIPVWLVLCLGGATTAIIEFKNNKNFSIPVGGLTIISFLFSVLAYGIGEM</sequence>
<evidence type="ECO:0000313" key="2">
    <source>
        <dbReference type="EMBL" id="MFD2762414.1"/>
    </source>
</evidence>
<keyword evidence="1" id="KW-1133">Transmembrane helix</keyword>
<evidence type="ECO:0000313" key="3">
    <source>
        <dbReference type="Proteomes" id="UP001597502"/>
    </source>
</evidence>
<feature type="transmembrane region" description="Helical" evidence="1">
    <location>
        <begin position="103"/>
        <end position="121"/>
    </location>
</feature>
<dbReference type="RefSeq" id="WP_382395892.1">
    <property type="nucleotide sequence ID" value="NZ_JBHUNA010000041.1"/>
</dbReference>
<comment type="caution">
    <text evidence="2">The sequence shown here is derived from an EMBL/GenBank/DDBJ whole genome shotgun (WGS) entry which is preliminary data.</text>
</comment>
<gene>
    <name evidence="2" type="ORF">ACFSUO_15770</name>
</gene>